<name>A0A6C0C3L7_9ZZZZ</name>
<keyword evidence="1" id="KW-0472">Membrane</keyword>
<reference evidence="2" key="1">
    <citation type="journal article" date="2020" name="Nature">
        <title>Giant virus diversity and host interactions through global metagenomics.</title>
        <authorList>
            <person name="Schulz F."/>
            <person name="Roux S."/>
            <person name="Paez-Espino D."/>
            <person name="Jungbluth S."/>
            <person name="Walsh D.A."/>
            <person name="Denef V.J."/>
            <person name="McMahon K.D."/>
            <person name="Konstantinidis K.T."/>
            <person name="Eloe-Fadrosh E.A."/>
            <person name="Kyrpides N.C."/>
            <person name="Woyke T."/>
        </authorList>
    </citation>
    <scope>NUCLEOTIDE SEQUENCE</scope>
    <source>
        <strain evidence="2">GVMAG-M-3300020185-18</strain>
    </source>
</reference>
<evidence type="ECO:0000256" key="1">
    <source>
        <dbReference type="SAM" id="Phobius"/>
    </source>
</evidence>
<keyword evidence="1" id="KW-1133">Transmembrane helix</keyword>
<organism evidence="2">
    <name type="scientific">viral metagenome</name>
    <dbReference type="NCBI Taxonomy" id="1070528"/>
    <lineage>
        <taxon>unclassified sequences</taxon>
        <taxon>metagenomes</taxon>
        <taxon>organismal metagenomes</taxon>
    </lineage>
</organism>
<accession>A0A6C0C3L7</accession>
<protein>
    <submittedName>
        <fullName evidence="2">Uncharacterized protein</fullName>
    </submittedName>
</protein>
<sequence length="144" mass="16786">MFELSECSEYVSKDKRNVALYLCLSIISIVLYILYTQQLNQYDLYVLLSGLFVCSTIALLMVYPNCSLLSLFHVLIVVVLFFSIWVENKYLIGAFLYILLSFHVLWYIYGKCIIFKKGESWGLEIPQYITAYIWTAVLGYKLIV</sequence>
<feature type="transmembrane region" description="Helical" evidence="1">
    <location>
        <begin position="18"/>
        <end position="35"/>
    </location>
</feature>
<proteinExistence type="predicted"/>
<dbReference type="EMBL" id="MN739316">
    <property type="protein sequence ID" value="QHS98384.1"/>
    <property type="molecule type" value="Genomic_DNA"/>
</dbReference>
<feature type="transmembrane region" description="Helical" evidence="1">
    <location>
        <begin position="42"/>
        <end position="62"/>
    </location>
</feature>
<keyword evidence="1" id="KW-0812">Transmembrane</keyword>
<feature type="transmembrane region" description="Helical" evidence="1">
    <location>
        <begin position="68"/>
        <end position="86"/>
    </location>
</feature>
<evidence type="ECO:0000313" key="2">
    <source>
        <dbReference type="EMBL" id="QHS98384.1"/>
    </source>
</evidence>
<feature type="transmembrane region" description="Helical" evidence="1">
    <location>
        <begin position="91"/>
        <end position="109"/>
    </location>
</feature>
<dbReference type="AlphaFoldDB" id="A0A6C0C3L7"/>